<dbReference type="GO" id="GO:0015627">
    <property type="term" value="C:type II protein secretion system complex"/>
    <property type="evidence" value="ECO:0007669"/>
    <property type="project" value="InterPro"/>
</dbReference>
<name>A0A556QL22_9BACT</name>
<keyword evidence="1" id="KW-0488">Methylation</keyword>
<dbReference type="PANTHER" id="PTHR30093">
    <property type="entry name" value="GENERAL SECRETION PATHWAY PROTEIN G"/>
    <property type="match status" value="1"/>
</dbReference>
<evidence type="ECO:0000256" key="1">
    <source>
        <dbReference type="ARBA" id="ARBA00022481"/>
    </source>
</evidence>
<keyword evidence="2" id="KW-0472">Membrane</keyword>
<comment type="caution">
    <text evidence="3">The sequence shown here is derived from an EMBL/GenBank/DDBJ whole genome shotgun (WGS) entry which is preliminary data.</text>
</comment>
<dbReference type="InterPro" id="IPR000983">
    <property type="entry name" value="Bac_GSPG_pilin"/>
</dbReference>
<keyword evidence="2" id="KW-1133">Transmembrane helix</keyword>
<protein>
    <submittedName>
        <fullName evidence="3">Prepilin-type N-terminal cleavage/methylation domain-containing protein</fullName>
    </submittedName>
</protein>
<dbReference type="InterPro" id="IPR012902">
    <property type="entry name" value="N_methyl_site"/>
</dbReference>
<keyword evidence="4" id="KW-1185">Reference proteome</keyword>
<dbReference type="RefSeq" id="WP_144353714.1">
    <property type="nucleotide sequence ID" value="NZ_CBCRVV010000013.1"/>
</dbReference>
<sequence length="227" mass="25039">MATYRFSSRRAFTLVELLTVIAIIGVLAAILIPVLGSMREKARATQCVANLRSWGNATGLFVADNNGRLPSSVHGTTKIDNVDMSTDAYSCLIRYVMPPNHSTQKWGFNSNDMAAYMCSNLDDAGNGMKWGTYGFNIYPSQLPMTTISKPSRMIWATELAAGKRWMDFSTLGTHLIATTVKPHGKNNNVLYLDGHVSSQDVAQLFRADFTRDTASYLSSHDTQRVAN</sequence>
<organism evidence="3 4">
    <name type="scientific">Rariglobus hedericola</name>
    <dbReference type="NCBI Taxonomy" id="2597822"/>
    <lineage>
        <taxon>Bacteria</taxon>
        <taxon>Pseudomonadati</taxon>
        <taxon>Verrucomicrobiota</taxon>
        <taxon>Opitutia</taxon>
        <taxon>Opitutales</taxon>
        <taxon>Opitutaceae</taxon>
        <taxon>Rariglobus</taxon>
    </lineage>
</organism>
<dbReference type="InterPro" id="IPR045584">
    <property type="entry name" value="Pilin-like"/>
</dbReference>
<dbReference type="NCBIfam" id="TIGR02532">
    <property type="entry name" value="IV_pilin_GFxxxE"/>
    <property type="match status" value="1"/>
</dbReference>
<dbReference type="Gene3D" id="3.30.700.10">
    <property type="entry name" value="Glycoprotein, Type 4 Pilin"/>
    <property type="match status" value="1"/>
</dbReference>
<dbReference type="AlphaFoldDB" id="A0A556QL22"/>
<proteinExistence type="predicted"/>
<evidence type="ECO:0000313" key="3">
    <source>
        <dbReference type="EMBL" id="TSJ77311.1"/>
    </source>
</evidence>
<evidence type="ECO:0000313" key="4">
    <source>
        <dbReference type="Proteomes" id="UP000315648"/>
    </source>
</evidence>
<dbReference type="PRINTS" id="PR00813">
    <property type="entry name" value="BCTERIALGSPG"/>
</dbReference>
<dbReference type="GO" id="GO:0015628">
    <property type="term" value="P:protein secretion by the type II secretion system"/>
    <property type="evidence" value="ECO:0007669"/>
    <property type="project" value="InterPro"/>
</dbReference>
<dbReference type="SUPFAM" id="SSF54523">
    <property type="entry name" value="Pili subunits"/>
    <property type="match status" value="1"/>
</dbReference>
<reference evidence="3 4" key="1">
    <citation type="submission" date="2019-07" db="EMBL/GenBank/DDBJ databases">
        <title>Description of 53C-WASEF.</title>
        <authorList>
            <person name="Pitt A."/>
            <person name="Hahn M.W."/>
        </authorList>
    </citation>
    <scope>NUCLEOTIDE SEQUENCE [LARGE SCALE GENOMIC DNA]</scope>
    <source>
        <strain evidence="3 4">53C-WASEF</strain>
    </source>
</reference>
<gene>
    <name evidence="3" type="ORF">FPL22_14545</name>
</gene>
<evidence type="ECO:0000256" key="2">
    <source>
        <dbReference type="SAM" id="Phobius"/>
    </source>
</evidence>
<dbReference type="Pfam" id="PF07963">
    <property type="entry name" value="N_methyl"/>
    <property type="match status" value="1"/>
</dbReference>
<keyword evidence="2" id="KW-0812">Transmembrane</keyword>
<dbReference type="EMBL" id="VMBG01000002">
    <property type="protein sequence ID" value="TSJ77311.1"/>
    <property type="molecule type" value="Genomic_DNA"/>
</dbReference>
<feature type="transmembrane region" description="Helical" evidence="2">
    <location>
        <begin position="12"/>
        <end position="36"/>
    </location>
</feature>
<dbReference type="OrthoDB" id="285651at2"/>
<accession>A0A556QL22</accession>
<dbReference type="Proteomes" id="UP000315648">
    <property type="component" value="Unassembled WGS sequence"/>
</dbReference>